<sequence length="308" mass="32827">MPPRKRHHSAWNPSEGAARPAPSPLPPHEGSRPRPTSQSSSRHHYHPVNGEGLGITSSSSSSPAGAGGRTGPPISNGTVKNGTTHSYSKTEHSTNVSYTITSTSGAKLPPPSSVTTTTPTLKRVASSSPSLAKTTPSPYPAAPPFTTPSPKPTSSTLPPPTPSSVAQAQTTAGRRRTSTATTTATPTPEQETPPPTSSSSSILNGVSTTNTTGTPHAPTEEIEEELTKKRFKNTLAARRSRAKKVMILEQERLRATELESANKALQIRVAVLEAEQRQWQVVKEAQALRIVRLESELARARELIKERE</sequence>
<organism evidence="4 5">
    <name type="scientific">Mortierella hygrophila</name>
    <dbReference type="NCBI Taxonomy" id="979708"/>
    <lineage>
        <taxon>Eukaryota</taxon>
        <taxon>Fungi</taxon>
        <taxon>Fungi incertae sedis</taxon>
        <taxon>Mucoromycota</taxon>
        <taxon>Mortierellomycotina</taxon>
        <taxon>Mortierellomycetes</taxon>
        <taxon>Mortierellales</taxon>
        <taxon>Mortierellaceae</taxon>
        <taxon>Mortierella</taxon>
    </lineage>
</organism>
<reference evidence="4" key="1">
    <citation type="journal article" date="2020" name="Fungal Divers.">
        <title>Resolving the Mortierellaceae phylogeny through synthesis of multi-gene phylogenetics and phylogenomics.</title>
        <authorList>
            <person name="Vandepol N."/>
            <person name="Liber J."/>
            <person name="Desiro A."/>
            <person name="Na H."/>
            <person name="Kennedy M."/>
            <person name="Barry K."/>
            <person name="Grigoriev I.V."/>
            <person name="Miller A.N."/>
            <person name="O'Donnell K."/>
            <person name="Stajich J.E."/>
            <person name="Bonito G."/>
        </authorList>
    </citation>
    <scope>NUCLEOTIDE SEQUENCE</scope>
    <source>
        <strain evidence="4">NRRL 2591</strain>
    </source>
</reference>
<feature type="compositionally biased region" description="Polar residues" evidence="2">
    <location>
        <begin position="75"/>
        <end position="105"/>
    </location>
</feature>
<feature type="compositionally biased region" description="Low complexity" evidence="2">
    <location>
        <begin position="208"/>
        <end position="217"/>
    </location>
</feature>
<dbReference type="SUPFAM" id="SSF57959">
    <property type="entry name" value="Leucine zipper domain"/>
    <property type="match status" value="1"/>
</dbReference>
<dbReference type="InterPro" id="IPR046347">
    <property type="entry name" value="bZIP_sf"/>
</dbReference>
<feature type="region of interest" description="Disordered" evidence="2">
    <location>
        <begin position="1"/>
        <end position="226"/>
    </location>
</feature>
<dbReference type="Proteomes" id="UP000723463">
    <property type="component" value="Unassembled WGS sequence"/>
</dbReference>
<feature type="compositionally biased region" description="Pro residues" evidence="2">
    <location>
        <begin position="137"/>
        <end position="162"/>
    </location>
</feature>
<dbReference type="EMBL" id="JAAAXW010000021">
    <property type="protein sequence ID" value="KAF9549245.1"/>
    <property type="molecule type" value="Genomic_DNA"/>
</dbReference>
<evidence type="ECO:0000256" key="1">
    <source>
        <dbReference type="SAM" id="Coils"/>
    </source>
</evidence>
<dbReference type="Gene3D" id="3.30.160.60">
    <property type="entry name" value="Classic Zinc Finger"/>
    <property type="match status" value="1"/>
</dbReference>
<evidence type="ECO:0000313" key="5">
    <source>
        <dbReference type="Proteomes" id="UP000723463"/>
    </source>
</evidence>
<evidence type="ECO:0000256" key="2">
    <source>
        <dbReference type="SAM" id="MobiDB-lite"/>
    </source>
</evidence>
<evidence type="ECO:0000259" key="3">
    <source>
        <dbReference type="PROSITE" id="PS50217"/>
    </source>
</evidence>
<dbReference type="GO" id="GO:0003700">
    <property type="term" value="F:DNA-binding transcription factor activity"/>
    <property type="evidence" value="ECO:0007669"/>
    <property type="project" value="InterPro"/>
</dbReference>
<name>A0A9P6FE68_9FUNG</name>
<protein>
    <recommendedName>
        <fullName evidence="3">BZIP domain-containing protein</fullName>
    </recommendedName>
</protein>
<evidence type="ECO:0000313" key="4">
    <source>
        <dbReference type="EMBL" id="KAF9549245.1"/>
    </source>
</evidence>
<dbReference type="AlphaFoldDB" id="A0A9P6FE68"/>
<dbReference type="InterPro" id="IPR004827">
    <property type="entry name" value="bZIP"/>
</dbReference>
<dbReference type="CDD" id="cd12193">
    <property type="entry name" value="bZIP_GCN4"/>
    <property type="match status" value="1"/>
</dbReference>
<comment type="caution">
    <text evidence="4">The sequence shown here is derived from an EMBL/GenBank/DDBJ whole genome shotgun (WGS) entry which is preliminary data.</text>
</comment>
<feature type="compositionally biased region" description="Low complexity" evidence="2">
    <location>
        <begin position="54"/>
        <end position="64"/>
    </location>
</feature>
<dbReference type="Pfam" id="PF07716">
    <property type="entry name" value="bZIP_2"/>
    <property type="match status" value="1"/>
</dbReference>
<dbReference type="PROSITE" id="PS00036">
    <property type="entry name" value="BZIP_BASIC"/>
    <property type="match status" value="1"/>
</dbReference>
<accession>A0A9P6FE68</accession>
<keyword evidence="5" id="KW-1185">Reference proteome</keyword>
<gene>
    <name evidence="4" type="ORF">EC957_004545</name>
</gene>
<keyword evidence="1" id="KW-0175">Coiled coil</keyword>
<feature type="coiled-coil region" evidence="1">
    <location>
        <begin position="248"/>
        <end position="303"/>
    </location>
</feature>
<feature type="domain" description="BZIP" evidence="3">
    <location>
        <begin position="223"/>
        <end position="275"/>
    </location>
</feature>
<proteinExistence type="predicted"/>
<feature type="compositionally biased region" description="Low complexity" evidence="2">
    <location>
        <begin position="163"/>
        <end position="190"/>
    </location>
</feature>
<dbReference type="PROSITE" id="PS50217">
    <property type="entry name" value="BZIP"/>
    <property type="match status" value="1"/>
</dbReference>